<dbReference type="GO" id="GO:0003697">
    <property type="term" value="F:single-stranded DNA binding"/>
    <property type="evidence" value="ECO:0007669"/>
    <property type="project" value="InterPro"/>
</dbReference>
<evidence type="ECO:0000313" key="4">
    <source>
        <dbReference type="EMBL" id="UVC49795.1"/>
    </source>
</evidence>
<dbReference type="Proteomes" id="UP000244811">
    <property type="component" value="Chromosome 3"/>
</dbReference>
<proteinExistence type="predicted"/>
<dbReference type="AlphaFoldDB" id="A0A976SJ15"/>
<dbReference type="Gene3D" id="2.40.50.140">
    <property type="entry name" value="Nucleic acid-binding proteins"/>
    <property type="match status" value="1"/>
</dbReference>
<dbReference type="PROSITE" id="PS50935">
    <property type="entry name" value="SSB"/>
    <property type="match status" value="1"/>
</dbReference>
<accession>A0A976SJ15</accession>
<evidence type="ECO:0000256" key="1">
    <source>
        <dbReference type="ARBA" id="ARBA00023125"/>
    </source>
</evidence>
<sequence length="209" mass="24100">MILFLLFLPFCTCIGLNLNNRKLFFIKSNISHYSLPNNYTKKLYQYDESFNDLVDDSNEQFNEQNLSDKQPLREHFDLSANTVTLCGRIGFIAEPHVFENGVKSLRLSIATSDRGRNGMIRTDWHKVVLYGVGNVDYIYSRARVGDRALAIGQLRYYQPQNSDGLNRAKVAEVLVNTSRGGHTFILMPKNPLTMEKTYQENQQIYPDNY</sequence>
<evidence type="ECO:0000256" key="3">
    <source>
        <dbReference type="SAM" id="SignalP"/>
    </source>
</evidence>
<gene>
    <name evidence="4" type="ORF">MACK_003909</name>
</gene>
<keyword evidence="1 2" id="KW-0238">DNA-binding</keyword>
<dbReference type="EMBL" id="CP056070">
    <property type="protein sequence ID" value="UVC49795.1"/>
    <property type="molecule type" value="Genomic_DNA"/>
</dbReference>
<reference evidence="4" key="1">
    <citation type="submission" date="2022-07" db="EMBL/GenBank/DDBJ databases">
        <title>Evaluation of T. orientalis genome assembly methods using nanopore sequencing and analysis of variation between genomes.</title>
        <authorList>
            <person name="Yam J."/>
            <person name="Micallef M.L."/>
            <person name="Liu M."/>
            <person name="Djordjevic S.P."/>
            <person name="Bogema D.R."/>
            <person name="Jenkins C."/>
        </authorList>
    </citation>
    <scope>NUCLEOTIDE SEQUENCE</scope>
    <source>
        <strain evidence="4">Goon Nure</strain>
    </source>
</reference>
<feature type="signal peptide" evidence="3">
    <location>
        <begin position="1"/>
        <end position="15"/>
    </location>
</feature>
<dbReference type="CDD" id="cd04496">
    <property type="entry name" value="SSB_OBF"/>
    <property type="match status" value="1"/>
</dbReference>
<name>A0A976SJ15_THEOR</name>
<evidence type="ECO:0000313" key="5">
    <source>
        <dbReference type="Proteomes" id="UP000244811"/>
    </source>
</evidence>
<evidence type="ECO:0000256" key="2">
    <source>
        <dbReference type="PROSITE-ProRule" id="PRU00252"/>
    </source>
</evidence>
<dbReference type="SUPFAM" id="SSF50249">
    <property type="entry name" value="Nucleic acid-binding proteins"/>
    <property type="match status" value="1"/>
</dbReference>
<keyword evidence="3" id="KW-0732">Signal</keyword>
<dbReference type="Pfam" id="PF00436">
    <property type="entry name" value="SSB"/>
    <property type="match status" value="1"/>
</dbReference>
<protein>
    <recommendedName>
        <fullName evidence="6">Single-strand binding protein</fullName>
    </recommendedName>
</protein>
<evidence type="ECO:0008006" key="6">
    <source>
        <dbReference type="Google" id="ProtNLM"/>
    </source>
</evidence>
<feature type="chain" id="PRO_5038021428" description="Single-strand binding protein" evidence="3">
    <location>
        <begin position="16"/>
        <end position="209"/>
    </location>
</feature>
<organism evidence="4 5">
    <name type="scientific">Theileria orientalis</name>
    <dbReference type="NCBI Taxonomy" id="68886"/>
    <lineage>
        <taxon>Eukaryota</taxon>
        <taxon>Sar</taxon>
        <taxon>Alveolata</taxon>
        <taxon>Apicomplexa</taxon>
        <taxon>Aconoidasida</taxon>
        <taxon>Piroplasmida</taxon>
        <taxon>Theileriidae</taxon>
        <taxon>Theileria</taxon>
    </lineage>
</organism>
<dbReference type="InterPro" id="IPR000424">
    <property type="entry name" value="Primosome_PriB/ssb"/>
</dbReference>
<dbReference type="InterPro" id="IPR012340">
    <property type="entry name" value="NA-bd_OB-fold"/>
</dbReference>